<dbReference type="PANTHER" id="PTHR22896">
    <property type="entry name" value="CDK5 AND ABL1 ENZYME SUBSTRATE 1"/>
    <property type="match status" value="1"/>
</dbReference>
<dbReference type="SUPFAM" id="SSF47954">
    <property type="entry name" value="Cyclin-like"/>
    <property type="match status" value="1"/>
</dbReference>
<protein>
    <submittedName>
        <fullName evidence="2">Cyclin N-terminal domain-containing protein</fullName>
    </submittedName>
</protein>
<sequence length="163" mass="19000">LNSELDQKNMLNMFSDSLVPNELNRFEYDPNLIADFEYDKNFRRTTLKFNCYVTSILHFGATDDMKKLLNENFVEQYPFVQITYSKIKSIEYELLKLAHFCDFDDIVVAYAYVFFEKLIFKVFKFFGIIKKPNRKLIAGAALLIAAKITDFGTVRVSKVVEVG</sequence>
<accession>A0A0N4UGZ3</accession>
<dbReference type="PANTHER" id="PTHR22896:SF0">
    <property type="entry name" value="CYCLIN N-TERMINAL DOMAIN-CONTAINING PROTEIN"/>
    <property type="match status" value="1"/>
</dbReference>
<name>A0A0N4UGZ3_DRAME</name>
<dbReference type="WBParaSite" id="DME_0000678501-mRNA-1">
    <property type="protein sequence ID" value="DME_0000678501-mRNA-1"/>
    <property type="gene ID" value="DME_0000678501"/>
</dbReference>
<evidence type="ECO:0000313" key="1">
    <source>
        <dbReference type="Proteomes" id="UP000038040"/>
    </source>
</evidence>
<dbReference type="InterPro" id="IPR036915">
    <property type="entry name" value="Cyclin-like_sf"/>
</dbReference>
<proteinExistence type="predicted"/>
<organism evidence="1 2">
    <name type="scientific">Dracunculus medinensis</name>
    <name type="common">Guinea worm</name>
    <dbReference type="NCBI Taxonomy" id="318479"/>
    <lineage>
        <taxon>Eukaryota</taxon>
        <taxon>Metazoa</taxon>
        <taxon>Ecdysozoa</taxon>
        <taxon>Nematoda</taxon>
        <taxon>Chromadorea</taxon>
        <taxon>Rhabditida</taxon>
        <taxon>Spirurina</taxon>
        <taxon>Dracunculoidea</taxon>
        <taxon>Dracunculidae</taxon>
        <taxon>Dracunculus</taxon>
    </lineage>
</organism>
<dbReference type="GO" id="GO:0051726">
    <property type="term" value="P:regulation of cell cycle"/>
    <property type="evidence" value="ECO:0007669"/>
    <property type="project" value="InterPro"/>
</dbReference>
<evidence type="ECO:0000313" key="2">
    <source>
        <dbReference type="WBParaSite" id="DME_0000678501-mRNA-1"/>
    </source>
</evidence>
<dbReference type="InterPro" id="IPR012388">
    <property type="entry name" value="CABLES1/2"/>
</dbReference>
<dbReference type="Proteomes" id="UP000038040">
    <property type="component" value="Unplaced"/>
</dbReference>
<dbReference type="AlphaFoldDB" id="A0A0N4UGZ3"/>
<reference evidence="2" key="1">
    <citation type="submission" date="2017-02" db="UniProtKB">
        <authorList>
            <consortium name="WormBaseParasite"/>
        </authorList>
    </citation>
    <scope>IDENTIFICATION</scope>
</reference>